<reference evidence="1 2" key="1">
    <citation type="journal article" date="2022" name="Plant J.">
        <title>Chromosome-level genome of Camellia lanceoleosa provides a valuable resource for understanding genome evolution and self-incompatibility.</title>
        <authorList>
            <person name="Gong W."/>
            <person name="Xiao S."/>
            <person name="Wang L."/>
            <person name="Liao Z."/>
            <person name="Chang Y."/>
            <person name="Mo W."/>
            <person name="Hu G."/>
            <person name="Li W."/>
            <person name="Zhao G."/>
            <person name="Zhu H."/>
            <person name="Hu X."/>
            <person name="Ji K."/>
            <person name="Xiang X."/>
            <person name="Song Q."/>
            <person name="Yuan D."/>
            <person name="Jin S."/>
            <person name="Zhang L."/>
        </authorList>
    </citation>
    <scope>NUCLEOTIDE SEQUENCE [LARGE SCALE GENOMIC DNA]</scope>
    <source>
        <strain evidence="1">SQ_2022a</strain>
    </source>
</reference>
<proteinExistence type="predicted"/>
<evidence type="ECO:0000313" key="1">
    <source>
        <dbReference type="EMBL" id="KAI8004333.1"/>
    </source>
</evidence>
<dbReference type="EMBL" id="CM045766">
    <property type="protein sequence ID" value="KAI8004333.1"/>
    <property type="molecule type" value="Genomic_DNA"/>
</dbReference>
<gene>
    <name evidence="1" type="ORF">LOK49_LG08G01024</name>
</gene>
<evidence type="ECO:0000313" key="2">
    <source>
        <dbReference type="Proteomes" id="UP001060215"/>
    </source>
</evidence>
<protein>
    <submittedName>
        <fullName evidence="1">Uncharacterized protein</fullName>
    </submittedName>
</protein>
<keyword evidence="2" id="KW-1185">Reference proteome</keyword>
<organism evidence="1 2">
    <name type="scientific">Camellia lanceoleosa</name>
    <dbReference type="NCBI Taxonomy" id="1840588"/>
    <lineage>
        <taxon>Eukaryota</taxon>
        <taxon>Viridiplantae</taxon>
        <taxon>Streptophyta</taxon>
        <taxon>Embryophyta</taxon>
        <taxon>Tracheophyta</taxon>
        <taxon>Spermatophyta</taxon>
        <taxon>Magnoliopsida</taxon>
        <taxon>eudicotyledons</taxon>
        <taxon>Gunneridae</taxon>
        <taxon>Pentapetalae</taxon>
        <taxon>asterids</taxon>
        <taxon>Ericales</taxon>
        <taxon>Theaceae</taxon>
        <taxon>Camellia</taxon>
    </lineage>
</organism>
<comment type="caution">
    <text evidence="1">The sequence shown here is derived from an EMBL/GenBank/DDBJ whole genome shotgun (WGS) entry which is preliminary data.</text>
</comment>
<name>A0ACC0GUX7_9ERIC</name>
<dbReference type="Proteomes" id="UP001060215">
    <property type="component" value="Chromosome 9"/>
</dbReference>
<sequence>MRDEKTENEEKAEIEREFGSETEKQRDRERGSPPAASSSAAAVAAAGESSAAAAAAAPAAGLQHQQERFQRCGSEAHWLSCSRALLEASADSASQASELSAAADPTSAVGANYQPPSSPATQRRSSSTAEPPPPHEPRRKRWKQQPEGGGSVVAASAVPDGARCGGIADLRLHAIPPDLNLGFRIGSQAIHGFPQVEQSRSASASTAAESPTTASSAAAQRFSGVDSIITVPDADIATAFRVHTITSIAVPFTFPKSAVFAIDDRSIRVSTVPNLSKTTRAEP</sequence>
<accession>A0ACC0GUX7</accession>